<name>A0ABN7T3N0_OIKDI</name>
<reference evidence="1 2" key="1">
    <citation type="submission" date="2021-04" db="EMBL/GenBank/DDBJ databases">
        <authorList>
            <person name="Bliznina A."/>
        </authorList>
    </citation>
    <scope>NUCLEOTIDE SEQUENCE [LARGE SCALE GENOMIC DNA]</scope>
</reference>
<dbReference type="EMBL" id="OU015566">
    <property type="protein sequence ID" value="CAG5107926.1"/>
    <property type="molecule type" value="Genomic_DNA"/>
</dbReference>
<protein>
    <submittedName>
        <fullName evidence="1">Oidioi.mRNA.OKI2018_I69.chr1.g3556.t1.cds</fullName>
    </submittedName>
</protein>
<organism evidence="1 2">
    <name type="scientific">Oikopleura dioica</name>
    <name type="common">Tunicate</name>
    <dbReference type="NCBI Taxonomy" id="34765"/>
    <lineage>
        <taxon>Eukaryota</taxon>
        <taxon>Metazoa</taxon>
        <taxon>Chordata</taxon>
        <taxon>Tunicata</taxon>
        <taxon>Appendicularia</taxon>
        <taxon>Copelata</taxon>
        <taxon>Oikopleuridae</taxon>
        <taxon>Oikopleura</taxon>
    </lineage>
</organism>
<gene>
    <name evidence="1" type="ORF">OKIOD_LOCUS12321</name>
</gene>
<dbReference type="CDD" id="cd03524">
    <property type="entry name" value="RPA2_OBF_family"/>
    <property type="match status" value="1"/>
</dbReference>
<evidence type="ECO:0000313" key="2">
    <source>
        <dbReference type="Proteomes" id="UP001158576"/>
    </source>
</evidence>
<keyword evidence="2" id="KW-1185">Reference proteome</keyword>
<accession>A0ABN7T3N0</accession>
<sequence length="135" mass="14992">MTNTDADLQSMFPDIPSWKFQQRKLVCAANIAEHKDNLAILYCKIWDIARGGESIVVTDGEETIKVTGKNELLEEFKFGDYIKIEGRVETDSGSQGVKLEAYEIEETPDASDESLKLANGTALQADKWSAVIYGN</sequence>
<proteinExistence type="predicted"/>
<dbReference type="Proteomes" id="UP001158576">
    <property type="component" value="Chromosome 1"/>
</dbReference>
<evidence type="ECO:0000313" key="1">
    <source>
        <dbReference type="EMBL" id="CAG5107926.1"/>
    </source>
</evidence>